<dbReference type="PANTHER" id="PTHR42659">
    <property type="entry name" value="XANTHINE DEHYDROGENASE SUBUNIT C-RELATED"/>
    <property type="match status" value="1"/>
</dbReference>
<keyword evidence="3" id="KW-0560">Oxidoreductase</keyword>
<evidence type="ECO:0000259" key="4">
    <source>
        <dbReference type="PROSITE" id="PS51387"/>
    </source>
</evidence>
<keyword evidence="1" id="KW-0285">Flavoprotein</keyword>
<reference evidence="6" key="1">
    <citation type="journal article" date="2019" name="Int. J. Syst. Evol. Microbiol.">
        <title>The Global Catalogue of Microorganisms (GCM) 10K type strain sequencing project: providing services to taxonomists for standard genome sequencing and annotation.</title>
        <authorList>
            <consortium name="The Broad Institute Genomics Platform"/>
            <consortium name="The Broad Institute Genome Sequencing Center for Infectious Disease"/>
            <person name="Wu L."/>
            <person name="Ma J."/>
        </authorList>
    </citation>
    <scope>NUCLEOTIDE SEQUENCE [LARGE SCALE GENOMIC DNA]</scope>
    <source>
        <strain evidence="6">JCM 17458</strain>
    </source>
</reference>
<dbReference type="Gene3D" id="3.30.43.10">
    <property type="entry name" value="Uridine Diphospho-n-acetylenolpyruvylglucosamine Reductase, domain 2"/>
    <property type="match status" value="1"/>
</dbReference>
<dbReference type="SUPFAM" id="SSF55447">
    <property type="entry name" value="CO dehydrogenase flavoprotein C-terminal domain-like"/>
    <property type="match status" value="1"/>
</dbReference>
<dbReference type="InterPro" id="IPR016169">
    <property type="entry name" value="FAD-bd_PCMH_sub2"/>
</dbReference>
<gene>
    <name evidence="5" type="ORF">GCM10022261_07780</name>
</gene>
<dbReference type="InterPro" id="IPR036683">
    <property type="entry name" value="CO_DH_flav_C_dom_sf"/>
</dbReference>
<dbReference type="RefSeq" id="WP_236865645.1">
    <property type="nucleotide sequence ID" value="NZ_BAABAZ010000004.1"/>
</dbReference>
<keyword evidence="2" id="KW-0274">FAD</keyword>
<feature type="domain" description="FAD-binding PCMH-type" evidence="4">
    <location>
        <begin position="1"/>
        <end position="177"/>
    </location>
</feature>
<dbReference type="EMBL" id="BAABAZ010000004">
    <property type="protein sequence ID" value="GAA4283247.1"/>
    <property type="molecule type" value="Genomic_DNA"/>
</dbReference>
<keyword evidence="6" id="KW-1185">Reference proteome</keyword>
<evidence type="ECO:0000256" key="3">
    <source>
        <dbReference type="ARBA" id="ARBA00023002"/>
    </source>
</evidence>
<dbReference type="SMART" id="SM01092">
    <property type="entry name" value="CO_deh_flav_C"/>
    <property type="match status" value="1"/>
</dbReference>
<proteinExistence type="predicted"/>
<dbReference type="Gene3D" id="3.30.390.50">
    <property type="entry name" value="CO dehydrogenase flavoprotein, C-terminal domain"/>
    <property type="match status" value="1"/>
</dbReference>
<sequence>MKPAPLTCHSPTTLDEAVRLLHDLGPEAKVIAGGQSLVPVLNMRLATPAHLVDITGLPGLDEIRVSAEAVEVGALVTHRRLEQDDAAHAALPLLRQALVNVAHPAIRNRGTTVGSLAHADPNGEMPMILALTGGSVTAASVRGERTITASELFVGPMETVLEPDEILVSARFGRFAEGTRTAFTELTRRSGDYALAGAALALQVSDGQLRTARMGFVSVTELPDALDLTELVAGRPASTSADIAEAVVERVTEHIAPESDIHATADYRRHLTGVLARRLLTELTADIPARGAA</sequence>
<dbReference type="Pfam" id="PF03450">
    <property type="entry name" value="CO_deh_flav_C"/>
    <property type="match status" value="1"/>
</dbReference>
<dbReference type="PANTHER" id="PTHR42659:SF2">
    <property type="entry name" value="XANTHINE DEHYDROGENASE SUBUNIT C-RELATED"/>
    <property type="match status" value="1"/>
</dbReference>
<evidence type="ECO:0000256" key="2">
    <source>
        <dbReference type="ARBA" id="ARBA00022827"/>
    </source>
</evidence>
<dbReference type="Gene3D" id="3.30.465.10">
    <property type="match status" value="1"/>
</dbReference>
<dbReference type="InterPro" id="IPR036318">
    <property type="entry name" value="FAD-bd_PCMH-like_sf"/>
</dbReference>
<comment type="caution">
    <text evidence="5">The sequence shown here is derived from an EMBL/GenBank/DDBJ whole genome shotgun (WGS) entry which is preliminary data.</text>
</comment>
<evidence type="ECO:0000313" key="5">
    <source>
        <dbReference type="EMBL" id="GAA4283247.1"/>
    </source>
</evidence>
<dbReference type="InterPro" id="IPR051312">
    <property type="entry name" value="Diverse_Substr_Oxidored"/>
</dbReference>
<organism evidence="5 6">
    <name type="scientific">Brevibacterium daeguense</name>
    <dbReference type="NCBI Taxonomy" id="909936"/>
    <lineage>
        <taxon>Bacteria</taxon>
        <taxon>Bacillati</taxon>
        <taxon>Actinomycetota</taxon>
        <taxon>Actinomycetes</taxon>
        <taxon>Micrococcales</taxon>
        <taxon>Brevibacteriaceae</taxon>
        <taxon>Brevibacterium</taxon>
    </lineage>
</organism>
<dbReference type="InterPro" id="IPR016167">
    <property type="entry name" value="FAD-bd_PCMH_sub1"/>
</dbReference>
<name>A0ABP8EGZ7_9MICO</name>
<dbReference type="Pfam" id="PF00941">
    <property type="entry name" value="FAD_binding_5"/>
    <property type="match status" value="1"/>
</dbReference>
<evidence type="ECO:0000313" key="6">
    <source>
        <dbReference type="Proteomes" id="UP001501586"/>
    </source>
</evidence>
<dbReference type="SUPFAM" id="SSF56176">
    <property type="entry name" value="FAD-binding/transporter-associated domain-like"/>
    <property type="match status" value="1"/>
</dbReference>
<dbReference type="Proteomes" id="UP001501586">
    <property type="component" value="Unassembled WGS sequence"/>
</dbReference>
<accession>A0ABP8EGZ7</accession>
<protein>
    <submittedName>
        <fullName evidence="5">Xanthine dehydrogenase family protein subunit M</fullName>
    </submittedName>
</protein>
<evidence type="ECO:0000256" key="1">
    <source>
        <dbReference type="ARBA" id="ARBA00022630"/>
    </source>
</evidence>
<dbReference type="InterPro" id="IPR005107">
    <property type="entry name" value="CO_DH_flav_C"/>
</dbReference>
<dbReference type="InterPro" id="IPR016166">
    <property type="entry name" value="FAD-bd_PCMH"/>
</dbReference>
<dbReference type="PROSITE" id="PS51387">
    <property type="entry name" value="FAD_PCMH"/>
    <property type="match status" value="1"/>
</dbReference>
<dbReference type="InterPro" id="IPR002346">
    <property type="entry name" value="Mopterin_DH_FAD-bd"/>
</dbReference>